<feature type="signal peptide" evidence="1">
    <location>
        <begin position="1"/>
        <end position="19"/>
    </location>
</feature>
<keyword evidence="4" id="KW-0645">Protease</keyword>
<reference evidence="4" key="1">
    <citation type="submission" date="2016-03" db="EMBL/GenBank/DDBJ databases">
        <authorList>
            <person name="Ploux O."/>
        </authorList>
    </citation>
    <scope>NUCLEOTIDE SEQUENCE</scope>
    <source>
        <strain evidence="4">UC10</strain>
    </source>
</reference>
<dbReference type="SUPFAM" id="SSF55486">
    <property type="entry name" value="Metalloproteases ('zincins'), catalytic domain"/>
    <property type="match status" value="1"/>
</dbReference>
<feature type="chain" id="PRO_5012644616" evidence="1">
    <location>
        <begin position="20"/>
        <end position="639"/>
    </location>
</feature>
<dbReference type="GO" id="GO:0006508">
    <property type="term" value="P:proteolysis"/>
    <property type="evidence" value="ECO:0007669"/>
    <property type="project" value="UniProtKB-KW"/>
</dbReference>
<evidence type="ECO:0000259" key="2">
    <source>
        <dbReference type="Pfam" id="PF05299"/>
    </source>
</evidence>
<dbReference type="Pfam" id="PF05299">
    <property type="entry name" value="Peptidase_M61"/>
    <property type="match status" value="1"/>
</dbReference>
<proteinExistence type="predicted"/>
<organism evidence="4">
    <name type="scientific">uncultured Sphingopyxis sp</name>
    <dbReference type="NCBI Taxonomy" id="310581"/>
    <lineage>
        <taxon>Bacteria</taxon>
        <taxon>Pseudomonadati</taxon>
        <taxon>Pseudomonadota</taxon>
        <taxon>Alphaproteobacteria</taxon>
        <taxon>Sphingomonadales</taxon>
        <taxon>Sphingomonadaceae</taxon>
        <taxon>Sphingopyxis</taxon>
        <taxon>environmental samples</taxon>
    </lineage>
</organism>
<dbReference type="Gene3D" id="1.10.390.10">
    <property type="entry name" value="Neutral Protease Domain 2"/>
    <property type="match status" value="1"/>
</dbReference>
<dbReference type="SUPFAM" id="SSF50156">
    <property type="entry name" value="PDZ domain-like"/>
    <property type="match status" value="1"/>
</dbReference>
<dbReference type="InterPro" id="IPR024191">
    <property type="entry name" value="Peptidase_M61"/>
</dbReference>
<feature type="domain" description="Peptidase M61 N-terminal" evidence="3">
    <location>
        <begin position="49"/>
        <end position="219"/>
    </location>
</feature>
<dbReference type="RefSeq" id="WP_295326769.1">
    <property type="nucleotide sequence ID" value="NZ_LT598653.1"/>
</dbReference>
<accession>A0A1Y5PR02</accession>
<dbReference type="KEGG" id="sphu:SPPYR_1271"/>
<dbReference type="InterPro" id="IPR027268">
    <property type="entry name" value="Peptidase_M4/M1_CTD_sf"/>
</dbReference>
<name>A0A1Y5PR02_9SPHN</name>
<dbReference type="PIRSF" id="PIRSF016493">
    <property type="entry name" value="Glycyl_aminpptds"/>
    <property type="match status" value="1"/>
</dbReference>
<sequence length="639" mass="71394">MLFRGLSFLLLGASLSVQNGEAKTEPTQQPFPPAREIARDIPYPGRIELKIDARNFEQRIIQARQTITTHGGETITLLYPMWMPGNHAPRGPLQNLAGLRVTGGGKNLAWRRDPVEMAAFHIDVPSGVQKIVLEYALLAPLNSKQGRIIFTRDFLNLPWNGLLFYPAGYYVRRIPVDASIDLPEGWSWSTALAAKPGAAAIDFAPTTVADLVDSPLYASRHHRRYQLDGGKQPVFLDVFGDKADAVNASDQQIAVHKEIIRQCDRLFGTRPFDRYVFLLSLSDKIPAGGTEHEQSSENRSSSGYFSRWDALPWTRMLLPHEYVHAWNGKFRRPALTFTADFNTPTRNELLWVYEGLTTYYALVVATRAGMLSEADAHDFLALTQASYAQLPGRSWRSLADTTNSAIFSTQRPLPWPDYQRSVRDYYDEGLLLWLEADLLIREQSQGRRSLDDFMRAFFAGEAGRRTTSTFTFDDLVAALHAVWPYDWESWLRLRLDRTGTDLQGSLDGSGYRTVFRTRANKFQQLSESEAKQSDHSYSIGMVVDHSGIVGTVRWNGPAFLGGFSSGAEILAVDGETYSPAILAKAIEAAAARKGEITLTVRDDNRVRVKKIPVSDGADYPALETVPGSVDRLGAIFKPL</sequence>
<feature type="domain" description="Peptidase M61 catalytic" evidence="2">
    <location>
        <begin position="315"/>
        <end position="432"/>
    </location>
</feature>
<dbReference type="InterPro" id="IPR040756">
    <property type="entry name" value="Peptidase_M61_N"/>
</dbReference>
<evidence type="ECO:0000259" key="3">
    <source>
        <dbReference type="Pfam" id="PF17899"/>
    </source>
</evidence>
<dbReference type="InterPro" id="IPR036034">
    <property type="entry name" value="PDZ_sf"/>
</dbReference>
<dbReference type="EMBL" id="LT598653">
    <property type="protein sequence ID" value="SBV32391.1"/>
    <property type="molecule type" value="Genomic_DNA"/>
</dbReference>
<evidence type="ECO:0000313" key="4">
    <source>
        <dbReference type="EMBL" id="SBV32391.1"/>
    </source>
</evidence>
<evidence type="ECO:0000256" key="1">
    <source>
        <dbReference type="SAM" id="SignalP"/>
    </source>
</evidence>
<keyword evidence="4" id="KW-0378">Hydrolase</keyword>
<dbReference type="AlphaFoldDB" id="A0A1Y5PR02"/>
<protein>
    <submittedName>
        <fullName evidence="4">Predicted protease with the C-terminal PDZ domain</fullName>
    </submittedName>
</protein>
<dbReference type="Pfam" id="PF17899">
    <property type="entry name" value="Peptidase_M61_N"/>
    <property type="match status" value="1"/>
</dbReference>
<keyword evidence="1" id="KW-0732">Signal</keyword>
<dbReference type="GO" id="GO:0008233">
    <property type="term" value="F:peptidase activity"/>
    <property type="evidence" value="ECO:0007669"/>
    <property type="project" value="UniProtKB-KW"/>
</dbReference>
<gene>
    <name evidence="4" type="ORF">SPPYR_1271</name>
</gene>
<dbReference type="InterPro" id="IPR007963">
    <property type="entry name" value="Peptidase_M61_catalytic"/>
</dbReference>
<dbReference type="Gene3D" id="2.60.40.3650">
    <property type="match status" value="1"/>
</dbReference>